<evidence type="ECO:0000259" key="3">
    <source>
        <dbReference type="PROSITE" id="PS50234"/>
    </source>
</evidence>
<evidence type="ECO:0000313" key="7">
    <source>
        <dbReference type="Proteomes" id="UP001271263"/>
    </source>
</evidence>
<dbReference type="Proteomes" id="UP001259340">
    <property type="component" value="Unassembled WGS sequence"/>
</dbReference>
<accession>A0AAW8NIY9</accession>
<feature type="region of interest" description="Disordered" evidence="1">
    <location>
        <begin position="1175"/>
        <end position="1194"/>
    </location>
</feature>
<evidence type="ECO:0000313" key="4">
    <source>
        <dbReference type="EMBL" id="MDR8522715.1"/>
    </source>
</evidence>
<dbReference type="NCBIfam" id="NF041940">
    <property type="entry name" value="choice_anch_X"/>
    <property type="match status" value="1"/>
</dbReference>
<dbReference type="Proteomes" id="UP001271263">
    <property type="component" value="Unassembled WGS sequence"/>
</dbReference>
<dbReference type="InterPro" id="IPR002035">
    <property type="entry name" value="VWF_A"/>
</dbReference>
<dbReference type="PROSITE" id="PS50234">
    <property type="entry name" value="VWFA"/>
    <property type="match status" value="1"/>
</dbReference>
<keyword evidence="7" id="KW-1185">Reference proteome</keyword>
<evidence type="ECO:0000256" key="1">
    <source>
        <dbReference type="SAM" id="MobiDB-lite"/>
    </source>
</evidence>
<reference evidence="5 7" key="1">
    <citation type="journal article" date="2022" name="bioRxiv">
        <title>Prophages regulate Shewanella fidelis 3313 motility and biofilm formation: implications for gut colonization dynamics in Ciona robusta.</title>
        <authorList>
            <person name="Natarajan O."/>
            <person name="Gibboney S.L."/>
            <person name="Young M.N."/>
            <person name="Lim S.J."/>
            <person name="Pluta N."/>
            <person name="Atkinson C.G."/>
            <person name="Leigh B.A."/>
            <person name="Liberti A."/>
            <person name="Kees E.D."/>
            <person name="Breitbart M."/>
            <person name="Gralnick J.A."/>
            <person name="Dishaw L.J."/>
        </authorList>
    </citation>
    <scope>NUCLEOTIDE SEQUENCE [LARGE SCALE GENOMIC DNA]</scope>
    <source>
        <strain evidence="5 7">JG4066</strain>
    </source>
</reference>
<dbReference type="Pfam" id="PF17803">
    <property type="entry name" value="Cadherin_4"/>
    <property type="match status" value="3"/>
</dbReference>
<dbReference type="AlphaFoldDB" id="A0AAW8NIY9"/>
<dbReference type="NCBIfam" id="NF012211">
    <property type="entry name" value="tand_rpt_95"/>
    <property type="match status" value="3"/>
</dbReference>
<gene>
    <name evidence="4" type="ORF">OS133_03245</name>
    <name evidence="5" type="ORF">OS134_12055</name>
</gene>
<comment type="caution">
    <text evidence="4">The sequence shown here is derived from an EMBL/GenBank/DDBJ whole genome shotgun (WGS) entry which is preliminary data.</text>
</comment>
<feature type="domain" description="VWFA" evidence="3">
    <location>
        <begin position="313"/>
        <end position="492"/>
    </location>
</feature>
<dbReference type="RefSeq" id="WP_310653986.1">
    <property type="nucleotide sequence ID" value="NZ_JAPMLA010000005.1"/>
</dbReference>
<dbReference type="EMBL" id="JAPMLE010000001">
    <property type="protein sequence ID" value="MDR8522715.1"/>
    <property type="molecule type" value="Genomic_DNA"/>
</dbReference>
<dbReference type="Gene3D" id="3.40.50.410">
    <property type="entry name" value="von Willebrand factor, type A domain"/>
    <property type="match status" value="1"/>
</dbReference>
<dbReference type="NCBIfam" id="TIGR03501">
    <property type="entry name" value="GlyGly_CTERM"/>
    <property type="match status" value="1"/>
</dbReference>
<dbReference type="Pfam" id="PF00092">
    <property type="entry name" value="VWA"/>
    <property type="match status" value="1"/>
</dbReference>
<dbReference type="PANTHER" id="PTHR10579">
    <property type="entry name" value="CALCIUM-ACTIVATED CHLORIDE CHANNEL REGULATOR"/>
    <property type="match status" value="1"/>
</dbReference>
<proteinExistence type="predicted"/>
<dbReference type="PANTHER" id="PTHR10579:SF43">
    <property type="entry name" value="ZINC FINGER (C3HC4-TYPE RING FINGER) FAMILY PROTEIN"/>
    <property type="match status" value="1"/>
</dbReference>
<dbReference type="EMBL" id="JAPMLD010000004">
    <property type="protein sequence ID" value="MDW4824794.1"/>
    <property type="molecule type" value="Genomic_DNA"/>
</dbReference>
<feature type="signal peptide" evidence="2">
    <location>
        <begin position="1"/>
        <end position="25"/>
    </location>
</feature>
<dbReference type="InterPro" id="IPR020008">
    <property type="entry name" value="GlyGly_CTERM"/>
</dbReference>
<evidence type="ECO:0000313" key="5">
    <source>
        <dbReference type="EMBL" id="MDW4824794.1"/>
    </source>
</evidence>
<keyword evidence="2" id="KW-0732">Signal</keyword>
<evidence type="ECO:0000256" key="2">
    <source>
        <dbReference type="SAM" id="SignalP"/>
    </source>
</evidence>
<dbReference type="InterPro" id="IPR040853">
    <property type="entry name" value="RapA2_cadherin-like"/>
</dbReference>
<dbReference type="SMART" id="SM00327">
    <property type="entry name" value="VWA"/>
    <property type="match status" value="1"/>
</dbReference>
<protein>
    <submittedName>
        <fullName evidence="4">Ig-like domain-containing protein</fullName>
    </submittedName>
</protein>
<dbReference type="SUPFAM" id="SSF53300">
    <property type="entry name" value="vWA-like"/>
    <property type="match status" value="1"/>
</dbReference>
<reference evidence="4" key="2">
    <citation type="submission" date="2022-11" db="EMBL/GenBank/DDBJ databases">
        <title>Prophages regulate Shewanella fidelis motility and biofilm formation: implications for gut colonization dynamics in Ciona robusta.</title>
        <authorList>
            <person name="Natarajan O."/>
            <person name="Gibboney S.L."/>
            <person name="Young M.N."/>
            <person name="Lim S.J."/>
            <person name="Pluta N."/>
            <person name="Atkinson C.G.F."/>
            <person name="Leigh B.A."/>
            <person name="Liberti A."/>
            <person name="Kees E."/>
            <person name="Breitbart M."/>
            <person name="Gralnick J."/>
            <person name="Dishaw L.J."/>
        </authorList>
    </citation>
    <scope>NUCLEOTIDE SEQUENCE</scope>
    <source>
        <strain evidence="4">3313</strain>
    </source>
</reference>
<feature type="chain" id="PRO_5043398525" evidence="2">
    <location>
        <begin position="26"/>
        <end position="1216"/>
    </location>
</feature>
<dbReference type="InterPro" id="IPR036465">
    <property type="entry name" value="vWFA_dom_sf"/>
</dbReference>
<sequence length="1216" mass="128105">MKQQFTLSKSALCIGLALGSTSAMAANSWLSRVNTESVDYVKKIVPAAQLQTTQASTNDSTKAVFDITVSLHNNPEGAEQQKYEEILGHFADGICEQSNGEHKLGKVSIFRQNKHRSKSDIIWGEREWPRANASGFGANGMHIWFGDVFPNGAGPGNDHDMLQDPIGAGYTLAHEWGHYAYGVFDEYKGNSASGGTSSPVSTDVATDSIMSNQWQAKNGDMKWLNHSTSNNIGDVARTAQGRVYGKSAWEVMLQDTSNDPKSGRKTAQPNRTRFTTLAANAPDAAAPVKEELPNLQATCRDQLNYVWVEGDIDMQVVIDRSGSMGGSPITNAKQAARTLVDAVAEGTTAIGLVSFSNVATQDFAIQKIPDADTSVKPAIKNSIDAIRANGWTALYDGSQLALDNLETYQTNSASGAPGVVFVLADGDDNSSSNTESSVIAAYQNANVPIFSFGYGSASPTGPLLTLANSTGGKYFSSPTTLAEITDAFLQANAIATDNQNIISSSQAITSGSTVVESIAIDSGLDNISIFVNHNGNTNDLTFNLKDPQGGVVTGVTFDCNQVGYTQSCNVNVPNSIIAATGHGEWQLEMVNSTGAYNVDASVNVIAEPSLEGSYTVSVEGFAGNAVAYPSPMILTTALTKDKLITGANVVATITSPYNQQSDLPMLDDGLNGDAVAGDGIYSAIAPYAANGIYQVEVKVDNASNTAQYTSTGLLTPAIDGSEPVEEVLPTIDENFVRIAKTSLVVTDVPYSDDNDTFQDAVDLAADNLGIDGAIDNAADIDMYQVINVDTTQDLVVRVSDLSLDMLPQLTIYKADETTKIVENITVATDPSATDYLFYKIAAADLDSSIFVEVKHEDAAATFGGYRISAGEPLNTDVPPNNAPVVNTDAASVWVGQTVNISPLLNDTDADGDSLVIESIDTSGLRGSVSQNGDTLTYDPGTAFNNEAEGSSIVDSFTYLVTDNKGAFVAGQIDITVKVNTTPTANADTVSVAEDQTVTFTPLSNDSDADGHSLSISGFQQSLKGTLTDNGDGSFSYDPNGQFAELTRDETETESFTYSIVDELGAVSSADVTITVVGTNTAPEAQADTAETDKSTDVSIDVIGNDTDIDGDQLTVTAIDSGSIKGSVVNNSDGTVTYSPNGQFNDLYDGQTATETFSYTVSDGDEEVSAQVTVTINGEGSAPQPPVEPESGGSSGGSMSWLALVLAPFAFFRRRNK</sequence>
<name>A0AAW8NIY9_9GAMM</name>
<dbReference type="Gene3D" id="2.60.40.2810">
    <property type="match status" value="1"/>
</dbReference>
<evidence type="ECO:0000313" key="6">
    <source>
        <dbReference type="Proteomes" id="UP001259340"/>
    </source>
</evidence>
<organism evidence="4 6">
    <name type="scientific">Shewanella fidelis</name>
    <dbReference type="NCBI Taxonomy" id="173509"/>
    <lineage>
        <taxon>Bacteria</taxon>
        <taxon>Pseudomonadati</taxon>
        <taxon>Pseudomonadota</taxon>
        <taxon>Gammaproteobacteria</taxon>
        <taxon>Alteromonadales</taxon>
        <taxon>Shewanellaceae</taxon>
        <taxon>Shewanella</taxon>
    </lineage>
</organism>
<dbReference type="CDD" id="cd00198">
    <property type="entry name" value="vWFA"/>
    <property type="match status" value="1"/>
</dbReference>
<dbReference type="InterPro" id="IPR051266">
    <property type="entry name" value="CLCR"/>
</dbReference>